<comment type="caution">
    <text evidence="1">The sequence shown here is derived from an EMBL/GenBank/DDBJ whole genome shotgun (WGS) entry which is preliminary data.</text>
</comment>
<gene>
    <name evidence="1" type="ORF">pipiens_013437</name>
</gene>
<proteinExistence type="predicted"/>
<name>A0ABD1CYJ0_CULPP</name>
<accession>A0ABD1CYJ0</accession>
<sequence length="119" mass="13772">MTMSPVSLWWNAIVQRLFGSSQELAAKMESRRGSFRLVIRYHPNLILVGKSLEEPIMGKHFKISQPARPHDHPVFDTTLLYIPIYCHLVLHPPSEIVRPKTPDLLIKARMEKVMDTWAD</sequence>
<dbReference type="AlphaFoldDB" id="A0ABD1CYJ0"/>
<keyword evidence="2" id="KW-1185">Reference proteome</keyword>
<evidence type="ECO:0000313" key="1">
    <source>
        <dbReference type="EMBL" id="KAL1381458.1"/>
    </source>
</evidence>
<dbReference type="Proteomes" id="UP001562425">
    <property type="component" value="Unassembled WGS sequence"/>
</dbReference>
<protein>
    <submittedName>
        <fullName evidence="1">Uncharacterized protein</fullName>
    </submittedName>
</protein>
<dbReference type="EMBL" id="JBEHCU010008609">
    <property type="protein sequence ID" value="KAL1381458.1"/>
    <property type="molecule type" value="Genomic_DNA"/>
</dbReference>
<reference evidence="1 2" key="1">
    <citation type="submission" date="2024-05" db="EMBL/GenBank/DDBJ databases">
        <title>Culex pipiens pipiens assembly and annotation.</title>
        <authorList>
            <person name="Alout H."/>
            <person name="Durand T."/>
        </authorList>
    </citation>
    <scope>NUCLEOTIDE SEQUENCE [LARGE SCALE GENOMIC DNA]</scope>
    <source>
        <strain evidence="1">HA-2024</strain>
        <tissue evidence="1">Whole body</tissue>
    </source>
</reference>
<organism evidence="1 2">
    <name type="scientific">Culex pipiens pipiens</name>
    <name type="common">Northern house mosquito</name>
    <dbReference type="NCBI Taxonomy" id="38569"/>
    <lineage>
        <taxon>Eukaryota</taxon>
        <taxon>Metazoa</taxon>
        <taxon>Ecdysozoa</taxon>
        <taxon>Arthropoda</taxon>
        <taxon>Hexapoda</taxon>
        <taxon>Insecta</taxon>
        <taxon>Pterygota</taxon>
        <taxon>Neoptera</taxon>
        <taxon>Endopterygota</taxon>
        <taxon>Diptera</taxon>
        <taxon>Nematocera</taxon>
        <taxon>Culicoidea</taxon>
        <taxon>Culicidae</taxon>
        <taxon>Culicinae</taxon>
        <taxon>Culicini</taxon>
        <taxon>Culex</taxon>
        <taxon>Culex</taxon>
    </lineage>
</organism>
<evidence type="ECO:0000313" key="2">
    <source>
        <dbReference type="Proteomes" id="UP001562425"/>
    </source>
</evidence>